<feature type="region of interest" description="Disordered" evidence="1">
    <location>
        <begin position="293"/>
        <end position="347"/>
    </location>
</feature>
<dbReference type="PANTHER" id="PTHR21530:SF7">
    <property type="entry name" value="TRAB DOMAIN-CONTAINING PROTEIN"/>
    <property type="match status" value="1"/>
</dbReference>
<feature type="compositionally biased region" description="Basic and acidic residues" evidence="1">
    <location>
        <begin position="308"/>
        <end position="327"/>
    </location>
</feature>
<dbReference type="Proteomes" id="UP001465755">
    <property type="component" value="Unassembled WGS sequence"/>
</dbReference>
<dbReference type="EMBL" id="JALJOQ010000186">
    <property type="protein sequence ID" value="KAK9790773.1"/>
    <property type="molecule type" value="Genomic_DNA"/>
</dbReference>
<dbReference type="AlphaFoldDB" id="A0AAW1NQY2"/>
<reference evidence="2 3" key="1">
    <citation type="journal article" date="2024" name="Nat. Commun.">
        <title>Phylogenomics reveals the evolutionary origins of lichenization in chlorophyte algae.</title>
        <authorList>
            <person name="Puginier C."/>
            <person name="Libourel C."/>
            <person name="Otte J."/>
            <person name="Skaloud P."/>
            <person name="Haon M."/>
            <person name="Grisel S."/>
            <person name="Petersen M."/>
            <person name="Berrin J.G."/>
            <person name="Delaux P.M."/>
            <person name="Dal Grande F."/>
            <person name="Keller J."/>
        </authorList>
    </citation>
    <scope>NUCLEOTIDE SEQUENCE [LARGE SCALE GENOMIC DNA]</scope>
    <source>
        <strain evidence="2 3">SAG 2036</strain>
    </source>
</reference>
<name>A0AAW1NQY2_9CHLO</name>
<sequence>MTLRVDQREPRPCSLSGRCAQENGEHAQSVATLQVDNPSAPGGQTTVYVLGISHVSKKSAEDIRELIRAVRPEVPWAPVTTHDIENDCRRLLATGLFGSVRPLLRPPTNACAPQYIQGQDGNLVFSIPAGSIRFFTTPRTGLPKATGFTARVDSSLGGGTLPEEEVQRIGDELVKACTDGTSLVTACLQARPALEQLAKGHLSSSAGGQMQVAFRGLQTGEVEAVIKAALPDSERPKYESGFEGSAVGGEGPGIQRFQAQRGSVELSPKMTIENIAAIMPVASDSIDDILSERPHRHESAASSSSRMGQKDESSEMTRWRHWSADEFKAEEEAEDEDDEEVKPDWKEQVTEKFGEWLTTTYSTFQSKAGETVGLEPGEAWREAVQSASDFGAAQVHFGDMPASLSGPRLAKGVLVGMATRLGAAIALSVGLGFGSATHQLPEDPGWAVPLAIAAAWGYFAWALGGPFLEVWLFSRGDAQQIEDAVAVREALQGGGGGMYRLRGEDAIIGFPGADKSVIRERDVYMARTLRAAAQGFSGSPALVQQPGNSSPDGRQTWRYLMPDAAEARDSPLQRSAPYLGGEGVYEPLQGVSKVVGVVGTAHVRGIIENWEAAESAEGVTRLLGNE</sequence>
<proteinExistence type="predicted"/>
<comment type="caution">
    <text evidence="2">The sequence shown here is derived from an EMBL/GenBank/DDBJ whole genome shotgun (WGS) entry which is preliminary data.</text>
</comment>
<feature type="compositionally biased region" description="Basic and acidic residues" evidence="1">
    <location>
        <begin position="1"/>
        <end position="11"/>
    </location>
</feature>
<protein>
    <submittedName>
        <fullName evidence="2">Uncharacterized protein</fullName>
    </submittedName>
</protein>
<gene>
    <name evidence="2" type="ORF">WJX73_006178</name>
</gene>
<feature type="compositionally biased region" description="Acidic residues" evidence="1">
    <location>
        <begin position="328"/>
        <end position="341"/>
    </location>
</feature>
<evidence type="ECO:0000313" key="3">
    <source>
        <dbReference type="Proteomes" id="UP001465755"/>
    </source>
</evidence>
<dbReference type="InterPro" id="IPR046345">
    <property type="entry name" value="TraB_PrgY-like"/>
</dbReference>
<dbReference type="PANTHER" id="PTHR21530">
    <property type="entry name" value="PHEROMONE SHUTDOWN PROTEIN"/>
    <property type="match status" value="1"/>
</dbReference>
<feature type="region of interest" description="Disordered" evidence="1">
    <location>
        <begin position="1"/>
        <end position="20"/>
    </location>
</feature>
<organism evidence="2 3">
    <name type="scientific">Symbiochloris irregularis</name>
    <dbReference type="NCBI Taxonomy" id="706552"/>
    <lineage>
        <taxon>Eukaryota</taxon>
        <taxon>Viridiplantae</taxon>
        <taxon>Chlorophyta</taxon>
        <taxon>core chlorophytes</taxon>
        <taxon>Trebouxiophyceae</taxon>
        <taxon>Trebouxiales</taxon>
        <taxon>Trebouxiaceae</taxon>
        <taxon>Symbiochloris</taxon>
    </lineage>
</organism>
<keyword evidence="3" id="KW-1185">Reference proteome</keyword>
<evidence type="ECO:0000313" key="2">
    <source>
        <dbReference type="EMBL" id="KAK9790773.1"/>
    </source>
</evidence>
<feature type="region of interest" description="Disordered" evidence="1">
    <location>
        <begin position="234"/>
        <end position="254"/>
    </location>
</feature>
<evidence type="ECO:0000256" key="1">
    <source>
        <dbReference type="SAM" id="MobiDB-lite"/>
    </source>
</evidence>
<accession>A0AAW1NQY2</accession>